<feature type="domain" description="Calponin-homology (CH)" evidence="2">
    <location>
        <begin position="110"/>
        <end position="226"/>
    </location>
</feature>
<evidence type="ECO:0000313" key="5">
    <source>
        <dbReference type="WBParaSite" id="EVEC_0001011501-mRNA-1"/>
    </source>
</evidence>
<dbReference type="OrthoDB" id="2119228at2759"/>
<sequence length="331" mass="37675">MVINVYTTSSTSDKSSRHELLAFVNSCLQKLQQEELLVKQTGVKLLVLCPINAALQLFKHLAAYRPQSTGRFLTPALESAEIGVDYSLLFNDLISGVKAWVRIRLLEVIMKEQNILKNLICKRSRRFEDEANLTRIEELSTGAAYCQLTDLLFRGSIPLKKVKWNSRTDVDCLHNWRLLQFAWKELGVNKVPYFTYAKQVIPVERLVCAKFQDNFEFLQWFKKFFDANYDRTPYDALTARNWEMLPPGSSSKTKLTLKNTKAIANDVPPASTRQRAPQQTKMPQNKGNLGISTKGGDIAEDATTIDDATDFQIRMLEDRCKRLVSNVSIGS</sequence>
<evidence type="ECO:0000259" key="2">
    <source>
        <dbReference type="PROSITE" id="PS50021"/>
    </source>
</evidence>
<dbReference type="InterPro" id="IPR036872">
    <property type="entry name" value="CH_dom_sf"/>
</dbReference>
<dbReference type="InterPro" id="IPR027328">
    <property type="entry name" value="MAPRE"/>
</dbReference>
<dbReference type="Pfam" id="PF00307">
    <property type="entry name" value="CH"/>
    <property type="match status" value="1"/>
</dbReference>
<gene>
    <name evidence="3" type="ORF">EVEC_LOCUS9472</name>
</gene>
<reference evidence="3 4" key="2">
    <citation type="submission" date="2018-10" db="EMBL/GenBank/DDBJ databases">
        <authorList>
            <consortium name="Pathogen Informatics"/>
        </authorList>
    </citation>
    <scope>NUCLEOTIDE SEQUENCE [LARGE SCALE GENOMIC DNA]</scope>
</reference>
<dbReference type="Proteomes" id="UP000274131">
    <property type="component" value="Unassembled WGS sequence"/>
</dbReference>
<dbReference type="EMBL" id="UXUI01010071">
    <property type="protein sequence ID" value="VDD94721.1"/>
    <property type="molecule type" value="Genomic_DNA"/>
</dbReference>
<dbReference type="Gene3D" id="1.10.418.10">
    <property type="entry name" value="Calponin-like domain"/>
    <property type="match status" value="1"/>
</dbReference>
<dbReference type="PROSITE" id="PS50021">
    <property type="entry name" value="CH"/>
    <property type="match status" value="1"/>
</dbReference>
<evidence type="ECO:0000256" key="1">
    <source>
        <dbReference type="SAM" id="MobiDB-lite"/>
    </source>
</evidence>
<dbReference type="SUPFAM" id="SSF47576">
    <property type="entry name" value="Calponin-homology domain, CH-domain"/>
    <property type="match status" value="1"/>
</dbReference>
<accession>A0A0N4VH26</accession>
<dbReference type="AlphaFoldDB" id="A0A0N4VH26"/>
<proteinExistence type="predicted"/>
<feature type="compositionally biased region" description="Polar residues" evidence="1">
    <location>
        <begin position="271"/>
        <end position="291"/>
    </location>
</feature>
<keyword evidence="4" id="KW-1185">Reference proteome</keyword>
<reference evidence="5" key="1">
    <citation type="submission" date="2017-02" db="UniProtKB">
        <authorList>
            <consortium name="WormBaseParasite"/>
        </authorList>
    </citation>
    <scope>IDENTIFICATION</scope>
</reference>
<dbReference type="STRING" id="51028.A0A0N4VH26"/>
<evidence type="ECO:0000313" key="4">
    <source>
        <dbReference type="Proteomes" id="UP000274131"/>
    </source>
</evidence>
<feature type="region of interest" description="Disordered" evidence="1">
    <location>
        <begin position="268"/>
        <end position="295"/>
    </location>
</feature>
<name>A0A0N4VH26_ENTVE</name>
<dbReference type="InterPro" id="IPR001715">
    <property type="entry name" value="CH_dom"/>
</dbReference>
<protein>
    <submittedName>
        <fullName evidence="5">Calponin-homology (CH) domain-containing protein</fullName>
    </submittedName>
</protein>
<organism evidence="5">
    <name type="scientific">Enterobius vermicularis</name>
    <name type="common">Human pinworm</name>
    <dbReference type="NCBI Taxonomy" id="51028"/>
    <lineage>
        <taxon>Eukaryota</taxon>
        <taxon>Metazoa</taxon>
        <taxon>Ecdysozoa</taxon>
        <taxon>Nematoda</taxon>
        <taxon>Chromadorea</taxon>
        <taxon>Rhabditida</taxon>
        <taxon>Spirurina</taxon>
        <taxon>Oxyuridomorpha</taxon>
        <taxon>Oxyuroidea</taxon>
        <taxon>Oxyuridae</taxon>
        <taxon>Enterobius</taxon>
    </lineage>
</organism>
<dbReference type="PANTHER" id="PTHR10623">
    <property type="entry name" value="MICROTUBULE-ASSOCIATED PROTEIN RP/EB FAMILY MEMBER"/>
    <property type="match status" value="1"/>
</dbReference>
<dbReference type="GO" id="GO:0008017">
    <property type="term" value="F:microtubule binding"/>
    <property type="evidence" value="ECO:0007669"/>
    <property type="project" value="InterPro"/>
</dbReference>
<dbReference type="WBParaSite" id="EVEC_0001011501-mRNA-1">
    <property type="protein sequence ID" value="EVEC_0001011501-mRNA-1"/>
    <property type="gene ID" value="EVEC_0001011501"/>
</dbReference>
<evidence type="ECO:0000313" key="3">
    <source>
        <dbReference type="EMBL" id="VDD94721.1"/>
    </source>
</evidence>